<dbReference type="AlphaFoldDB" id="A0A7C1T9S6"/>
<evidence type="ECO:0000256" key="1">
    <source>
        <dbReference type="SAM" id="MobiDB-lite"/>
    </source>
</evidence>
<gene>
    <name evidence="3" type="ORF">ENP70_06965</name>
</gene>
<dbReference type="EMBL" id="DSKI01000363">
    <property type="protein sequence ID" value="HEB43427.1"/>
    <property type="molecule type" value="Genomic_DNA"/>
</dbReference>
<sequence length="238" mass="26733">MTPDLPDHLKSASQSHNPGPIPHLGRRYDTSGTFLTERGNTVVCHLVEGSDAAAAINDARARFTQMPGADKLAITAASSLHMTLFQGIIETRRELPYWPSDVPLETPIDDMTGLFIDRLARFEPGDAFAMEVTHATPNGLTLDGVTDRDRAILKDWRNRLADLLGYRHPEHETYVFHITFAYMIERFDDRTMAAGVPFLDDIAKDIRARAPVITLRPPAFCAFDDMNHFEELLVFEPK</sequence>
<organism evidence="3">
    <name type="scientific">Agrobacterium albertimagni</name>
    <dbReference type="NCBI Taxonomy" id="147266"/>
    <lineage>
        <taxon>Bacteria</taxon>
        <taxon>Pseudomonadati</taxon>
        <taxon>Pseudomonadota</taxon>
        <taxon>Alphaproteobacteria</taxon>
        <taxon>Hyphomicrobiales</taxon>
        <taxon>Rhizobiaceae</taxon>
        <taxon>Rhizobium/Agrobacterium group</taxon>
        <taxon>Agrobacterium</taxon>
    </lineage>
</organism>
<proteinExistence type="predicted"/>
<dbReference type="Pfam" id="PF08975">
    <property type="entry name" value="2H-phosphodiest"/>
    <property type="match status" value="1"/>
</dbReference>
<comment type="caution">
    <text evidence="3">The sequence shown here is derived from an EMBL/GenBank/DDBJ whole genome shotgun (WGS) entry which is preliminary data.</text>
</comment>
<dbReference type="InterPro" id="IPR009097">
    <property type="entry name" value="Cyclic_Pdiesterase"/>
</dbReference>
<accession>A0A7C1T9S6</accession>
<protein>
    <submittedName>
        <fullName evidence="3">DUF1868 domain-containing protein</fullName>
    </submittedName>
</protein>
<evidence type="ECO:0000259" key="2">
    <source>
        <dbReference type="Pfam" id="PF08975"/>
    </source>
</evidence>
<dbReference type="Gene3D" id="3.90.1140.10">
    <property type="entry name" value="Cyclic phosphodiesterase"/>
    <property type="match status" value="1"/>
</dbReference>
<feature type="compositionally biased region" description="Basic and acidic residues" evidence="1">
    <location>
        <begin position="1"/>
        <end position="10"/>
    </location>
</feature>
<dbReference type="InterPro" id="IPR015069">
    <property type="entry name" value="2H-PEstase_DUF1868"/>
</dbReference>
<feature type="region of interest" description="Disordered" evidence="1">
    <location>
        <begin position="1"/>
        <end position="25"/>
    </location>
</feature>
<name>A0A7C1T9S6_9HYPH</name>
<dbReference type="SUPFAM" id="SSF55144">
    <property type="entry name" value="LigT-like"/>
    <property type="match status" value="1"/>
</dbReference>
<reference evidence="3" key="1">
    <citation type="journal article" date="2020" name="mSystems">
        <title>Genome- and Community-Level Interaction Insights into Carbon Utilization and Element Cycling Functions of Hydrothermarchaeota in Hydrothermal Sediment.</title>
        <authorList>
            <person name="Zhou Z."/>
            <person name="Liu Y."/>
            <person name="Xu W."/>
            <person name="Pan J."/>
            <person name="Luo Z.H."/>
            <person name="Li M."/>
        </authorList>
    </citation>
    <scope>NUCLEOTIDE SEQUENCE [LARGE SCALE GENOMIC DNA]</scope>
    <source>
        <strain evidence="3">SpSt-243</strain>
    </source>
</reference>
<feature type="domain" description="DUF1868" evidence="2">
    <location>
        <begin position="27"/>
        <end position="139"/>
    </location>
</feature>
<evidence type="ECO:0000313" key="3">
    <source>
        <dbReference type="EMBL" id="HEB43427.1"/>
    </source>
</evidence>